<dbReference type="InterPro" id="IPR005583">
    <property type="entry name" value="YaaA"/>
</dbReference>
<proteinExistence type="inferred from homology"/>
<dbReference type="Proteomes" id="UP001596303">
    <property type="component" value="Unassembled WGS sequence"/>
</dbReference>
<comment type="similarity">
    <text evidence="1">Belongs to the UPF0246 family.</text>
</comment>
<evidence type="ECO:0000313" key="2">
    <source>
        <dbReference type="EMBL" id="MFC6199802.1"/>
    </source>
</evidence>
<comment type="caution">
    <text evidence="2">The sequence shown here is derived from an EMBL/GenBank/DDBJ whole genome shotgun (WGS) entry which is preliminary data.</text>
</comment>
<organism evidence="2 3">
    <name type="scientific">Ponticaulis profundi</name>
    <dbReference type="NCBI Taxonomy" id="2665222"/>
    <lineage>
        <taxon>Bacteria</taxon>
        <taxon>Pseudomonadati</taxon>
        <taxon>Pseudomonadota</taxon>
        <taxon>Alphaproteobacteria</taxon>
        <taxon>Hyphomonadales</taxon>
        <taxon>Hyphomonadaceae</taxon>
        <taxon>Ponticaulis</taxon>
    </lineage>
</organism>
<dbReference type="PANTHER" id="PTHR30283:SF4">
    <property type="entry name" value="PEROXIDE STRESS RESISTANCE PROTEIN YAAA"/>
    <property type="match status" value="1"/>
</dbReference>
<keyword evidence="3" id="KW-1185">Reference proteome</keyword>
<dbReference type="EMBL" id="JBHSSW010000066">
    <property type="protein sequence ID" value="MFC6199802.1"/>
    <property type="molecule type" value="Genomic_DNA"/>
</dbReference>
<gene>
    <name evidence="2" type="primary">yaaA</name>
    <name evidence="2" type="ORF">ACFQDM_17115</name>
</gene>
<dbReference type="Pfam" id="PF03883">
    <property type="entry name" value="H2O2_YaaD"/>
    <property type="match status" value="1"/>
</dbReference>
<dbReference type="HAMAP" id="MF_00652">
    <property type="entry name" value="UPF0246"/>
    <property type="match status" value="1"/>
</dbReference>
<dbReference type="PANTHER" id="PTHR30283">
    <property type="entry name" value="PEROXIDE STRESS RESPONSE PROTEIN YAAA"/>
    <property type="match status" value="1"/>
</dbReference>
<evidence type="ECO:0000313" key="3">
    <source>
        <dbReference type="Proteomes" id="UP001596303"/>
    </source>
</evidence>
<dbReference type="NCBIfam" id="NF002542">
    <property type="entry name" value="PRK02101.1-3"/>
    <property type="match status" value="1"/>
</dbReference>
<sequence length="260" mass="29166">MLILLSPAKNLDFEPAPQNLSKTSPRLSGETELLLKRTKSLSRSDLRSLMKLSENLADLNYERFQALSDGLPDSEAKQAILAFNGDVYRGLDAGTLQDNDLNWAQTHLRLLSGLYGVLRPMDSIHPYRLEMGTRLDTDRGATLYDFWGDRISKQLNEDMTEAEGPILNLASKEYFGAVNKKALKSSVIDVDFREVTDKGSKIISFYAKYARGLMARWVIENRITDASDLKTFDIDGYGYQADQSSAGKLVFSRPKPEPKS</sequence>
<accession>A0ABW1SE06</accession>
<name>A0ABW1SE06_9PROT</name>
<protein>
    <recommendedName>
        <fullName evidence="1">UPF0246 protein ACFQDM_17115</fullName>
    </recommendedName>
</protein>
<reference evidence="3" key="1">
    <citation type="journal article" date="2019" name="Int. J. Syst. Evol. Microbiol.">
        <title>The Global Catalogue of Microorganisms (GCM) 10K type strain sequencing project: providing services to taxonomists for standard genome sequencing and annotation.</title>
        <authorList>
            <consortium name="The Broad Institute Genomics Platform"/>
            <consortium name="The Broad Institute Genome Sequencing Center for Infectious Disease"/>
            <person name="Wu L."/>
            <person name="Ma J."/>
        </authorList>
    </citation>
    <scope>NUCLEOTIDE SEQUENCE [LARGE SCALE GENOMIC DNA]</scope>
    <source>
        <strain evidence="3">CGMCC-1.15741</strain>
    </source>
</reference>
<dbReference type="RefSeq" id="WP_377381266.1">
    <property type="nucleotide sequence ID" value="NZ_JBHSSW010000066.1"/>
</dbReference>
<evidence type="ECO:0000256" key="1">
    <source>
        <dbReference type="HAMAP-Rule" id="MF_00652"/>
    </source>
</evidence>